<dbReference type="AlphaFoldDB" id="A0A0A3IWV7"/>
<dbReference type="OrthoDB" id="2084556at2"/>
<organism evidence="1 2">
    <name type="scientific">Lysinibacillus odysseyi 34hs-1 = NBRC 100172</name>
    <dbReference type="NCBI Taxonomy" id="1220589"/>
    <lineage>
        <taxon>Bacteria</taxon>
        <taxon>Bacillati</taxon>
        <taxon>Bacillota</taxon>
        <taxon>Bacilli</taxon>
        <taxon>Bacillales</taxon>
        <taxon>Bacillaceae</taxon>
        <taxon>Lysinibacillus</taxon>
    </lineage>
</organism>
<reference evidence="1 2" key="1">
    <citation type="submission" date="2014-02" db="EMBL/GenBank/DDBJ databases">
        <title>Draft genome sequence of Lysinibacillus odysseyi NBRC 100172.</title>
        <authorList>
            <person name="Zhang F."/>
            <person name="Wang G."/>
            <person name="Zhang L."/>
        </authorList>
    </citation>
    <scope>NUCLEOTIDE SEQUENCE [LARGE SCALE GENOMIC DNA]</scope>
    <source>
        <strain evidence="1 2">NBRC 100172</strain>
    </source>
</reference>
<dbReference type="GO" id="GO:0010468">
    <property type="term" value="P:regulation of gene expression"/>
    <property type="evidence" value="ECO:0007669"/>
    <property type="project" value="InterPro"/>
</dbReference>
<dbReference type="RefSeq" id="WP_036150924.1">
    <property type="nucleotide sequence ID" value="NZ_AVCX01000019.1"/>
</dbReference>
<proteinExistence type="predicted"/>
<evidence type="ECO:0000313" key="1">
    <source>
        <dbReference type="EMBL" id="KGR87940.1"/>
    </source>
</evidence>
<dbReference type="InterPro" id="IPR020115">
    <property type="entry name" value="Fin"/>
</dbReference>
<comment type="caution">
    <text evidence="1">The sequence shown here is derived from an EMBL/GenBank/DDBJ whole genome shotgun (WGS) entry which is preliminary data.</text>
</comment>
<protein>
    <recommendedName>
        <fullName evidence="3">Peptide ABC transporter permease</fullName>
    </recommendedName>
</protein>
<evidence type="ECO:0008006" key="3">
    <source>
        <dbReference type="Google" id="ProtNLM"/>
    </source>
</evidence>
<evidence type="ECO:0000313" key="2">
    <source>
        <dbReference type="Proteomes" id="UP000030437"/>
    </source>
</evidence>
<name>A0A0A3IWV7_9BACI</name>
<gene>
    <name evidence="1" type="ORF">CD32_02610</name>
</gene>
<dbReference type="Pfam" id="PF10955">
    <property type="entry name" value="Fin"/>
    <property type="match status" value="1"/>
</dbReference>
<dbReference type="Proteomes" id="UP000030437">
    <property type="component" value="Unassembled WGS sequence"/>
</dbReference>
<dbReference type="STRING" id="1220589.CD32_02610"/>
<dbReference type="EMBL" id="JPVP01000044">
    <property type="protein sequence ID" value="KGR87940.1"/>
    <property type="molecule type" value="Genomic_DNA"/>
</dbReference>
<sequence length="75" mass="9017">MPVRYRCRHCETEIGRLPFDAEETIRKLHLFEIGEIDDYIEKDARGETIVHSICEHCEDSLRQFPDYHALKNWLQ</sequence>
<accession>A0A0A3IWV7</accession>
<keyword evidence="2" id="KW-1185">Reference proteome</keyword>
<dbReference type="eggNOG" id="ENOG5032W00">
    <property type="taxonomic scope" value="Bacteria"/>
</dbReference>